<dbReference type="Proteomes" id="UP000683417">
    <property type="component" value="Unassembled WGS sequence"/>
</dbReference>
<dbReference type="AlphaFoldDB" id="A0A9W4CX35"/>
<organism evidence="2 3">
    <name type="scientific">Blumeria graminis f. sp. triticale</name>
    <dbReference type="NCBI Taxonomy" id="1689686"/>
    <lineage>
        <taxon>Eukaryota</taxon>
        <taxon>Fungi</taxon>
        <taxon>Dikarya</taxon>
        <taxon>Ascomycota</taxon>
        <taxon>Pezizomycotina</taxon>
        <taxon>Leotiomycetes</taxon>
        <taxon>Erysiphales</taxon>
        <taxon>Erysiphaceae</taxon>
        <taxon>Blumeria</taxon>
    </lineage>
</organism>
<evidence type="ECO:0000256" key="1">
    <source>
        <dbReference type="SAM" id="SignalP"/>
    </source>
</evidence>
<accession>A0A9W4CX35</accession>
<name>A0A9W4CX35_BLUGR</name>
<gene>
    <name evidence="2" type="ORF">BGTH12_LOCUS1783</name>
</gene>
<comment type="caution">
    <text evidence="2">The sequence shown here is derived from an EMBL/GenBank/DDBJ whole genome shotgun (WGS) entry which is preliminary data.</text>
</comment>
<evidence type="ECO:0000313" key="2">
    <source>
        <dbReference type="EMBL" id="CAD6500425.1"/>
    </source>
</evidence>
<protein>
    <submittedName>
        <fullName evidence="2">BgTH12-07602</fullName>
    </submittedName>
</protein>
<sequence length="390" mass="46023">MWSKLGIFIAVFELTHRVYCADIPYSDMYLPGETNGFVCETDNFTIDHLREVVKRIMELTFFEKYYQKFPKLFEDTHLFNVKSDILLSWPVLPNQKFHSSNPGRIRLIINIRGQIMGMVIVNPKERKKKVTFEKCNPVRRFIEEASNELQISDENLGMSRPVLGFKCGLKVVPWSNIDRITEFFSDDSFRKRLKEKNYLANLKKYTGDDFVGVDLYYFPVHKKLSNRITFVTTSQFWLVFDMSNNKFKGIVNLHDRNDKCVALWDLSSTSSDNIYVPSSILNLDRIKSKTIWLYLEFALKNWKSRLHGRQLNFPLVKNRIIKLWPMRFPETDDNRLYHGFAIGHDTSLETYHLYHAQIRDGIFINLEPCLDFSHEIIHHLQKILLPATDF</sequence>
<keyword evidence="1" id="KW-0732">Signal</keyword>
<proteinExistence type="predicted"/>
<feature type="chain" id="PRO_5040846905" evidence="1">
    <location>
        <begin position="21"/>
        <end position="390"/>
    </location>
</feature>
<reference evidence="2" key="1">
    <citation type="submission" date="2020-10" db="EMBL/GenBank/DDBJ databases">
        <authorList>
            <person name="Muller C M."/>
        </authorList>
    </citation>
    <scope>NUCLEOTIDE SEQUENCE</scope>
    <source>
        <strain evidence="2">THUN-12</strain>
    </source>
</reference>
<dbReference type="EMBL" id="CAJHIT010000003">
    <property type="protein sequence ID" value="CAD6500425.1"/>
    <property type="molecule type" value="Genomic_DNA"/>
</dbReference>
<evidence type="ECO:0000313" key="3">
    <source>
        <dbReference type="Proteomes" id="UP000683417"/>
    </source>
</evidence>
<feature type="signal peptide" evidence="1">
    <location>
        <begin position="1"/>
        <end position="20"/>
    </location>
</feature>